<protein>
    <submittedName>
        <fullName evidence="6">Uncharacterized protein</fullName>
    </submittedName>
</protein>
<dbReference type="AlphaFoldDB" id="A0ABD2NDF2"/>
<feature type="domain" description="Cyclin-like" evidence="4">
    <location>
        <begin position="63"/>
        <end position="148"/>
    </location>
</feature>
<comment type="similarity">
    <text evidence="2">Belongs to the cyclin family.</text>
</comment>
<dbReference type="Proteomes" id="UP001516400">
    <property type="component" value="Unassembled WGS sequence"/>
</dbReference>
<dbReference type="InterPro" id="IPR004367">
    <property type="entry name" value="Cyclin_C-dom"/>
</dbReference>
<dbReference type="Gene3D" id="1.10.472.10">
    <property type="entry name" value="Cyclin-like"/>
    <property type="match status" value="2"/>
</dbReference>
<dbReference type="InterPro" id="IPR036915">
    <property type="entry name" value="Cyclin-like_sf"/>
</dbReference>
<feature type="coiled-coil region" evidence="3">
    <location>
        <begin position="13"/>
        <end position="40"/>
    </location>
</feature>
<dbReference type="InterPro" id="IPR039361">
    <property type="entry name" value="Cyclin"/>
</dbReference>
<keyword evidence="7" id="KW-1185">Reference proteome</keyword>
<accession>A0ABD2NDF2</accession>
<evidence type="ECO:0000259" key="4">
    <source>
        <dbReference type="SMART" id="SM00385"/>
    </source>
</evidence>
<dbReference type="SMART" id="SM01332">
    <property type="entry name" value="Cyclin_C"/>
    <property type="match status" value="1"/>
</dbReference>
<evidence type="ECO:0000256" key="1">
    <source>
        <dbReference type="ARBA" id="ARBA00023127"/>
    </source>
</evidence>
<dbReference type="Pfam" id="PF02984">
    <property type="entry name" value="Cyclin_C"/>
    <property type="match status" value="1"/>
</dbReference>
<evidence type="ECO:0000256" key="2">
    <source>
        <dbReference type="RuleBase" id="RU000383"/>
    </source>
</evidence>
<evidence type="ECO:0000256" key="3">
    <source>
        <dbReference type="SAM" id="Coils"/>
    </source>
</evidence>
<evidence type="ECO:0000259" key="5">
    <source>
        <dbReference type="SMART" id="SM01332"/>
    </source>
</evidence>
<dbReference type="SMART" id="SM00385">
    <property type="entry name" value="CYCLIN"/>
    <property type="match status" value="2"/>
</dbReference>
<dbReference type="SUPFAM" id="SSF47954">
    <property type="entry name" value="Cyclin-like"/>
    <property type="match status" value="2"/>
</dbReference>
<gene>
    <name evidence="6" type="ORF">HHI36_012126</name>
</gene>
<organism evidence="6 7">
    <name type="scientific">Cryptolaemus montrouzieri</name>
    <dbReference type="NCBI Taxonomy" id="559131"/>
    <lineage>
        <taxon>Eukaryota</taxon>
        <taxon>Metazoa</taxon>
        <taxon>Ecdysozoa</taxon>
        <taxon>Arthropoda</taxon>
        <taxon>Hexapoda</taxon>
        <taxon>Insecta</taxon>
        <taxon>Pterygota</taxon>
        <taxon>Neoptera</taxon>
        <taxon>Endopterygota</taxon>
        <taxon>Coleoptera</taxon>
        <taxon>Polyphaga</taxon>
        <taxon>Cucujiformia</taxon>
        <taxon>Coccinelloidea</taxon>
        <taxon>Coccinellidae</taxon>
        <taxon>Scymninae</taxon>
        <taxon>Scymnini</taxon>
        <taxon>Cryptolaemus</taxon>
    </lineage>
</organism>
<dbReference type="PANTHER" id="PTHR10177">
    <property type="entry name" value="CYCLINS"/>
    <property type="match status" value="1"/>
</dbReference>
<evidence type="ECO:0000313" key="7">
    <source>
        <dbReference type="Proteomes" id="UP001516400"/>
    </source>
</evidence>
<dbReference type="EMBL" id="JABFTP020000103">
    <property type="protein sequence ID" value="KAL3276756.1"/>
    <property type="molecule type" value="Genomic_DNA"/>
</dbReference>
<feature type="domain" description="Cyclin C-terminal" evidence="5">
    <location>
        <begin position="157"/>
        <end position="277"/>
    </location>
</feature>
<keyword evidence="1 2" id="KW-0195">Cyclin</keyword>
<dbReference type="InterPro" id="IPR006671">
    <property type="entry name" value="Cyclin_N"/>
</dbReference>
<dbReference type="InterPro" id="IPR013763">
    <property type="entry name" value="Cyclin-like_dom"/>
</dbReference>
<evidence type="ECO:0000313" key="6">
    <source>
        <dbReference type="EMBL" id="KAL3276756.1"/>
    </source>
</evidence>
<sequence>MLTSKFCGRNDFYSTKNSLRKELQSDIEEYKDDYNMVIQERENKRFVFVHQSPQHSYRKFLVDYLRKICIEKELTHCCLHLATYILDVFMDNHQIDPKRLVMVANTSLILAAKFEESIVDIPDLDELILITDKTSVSYYINLEIMILRFFRWDIMIPTAAHYVHYYMQAILSKEDIKSDEKPRNLIFELTHFINKYLDELLDDVHFMQNYSPSRLAAALIAASRLQLGLELWNENLTDFTKYSKDDIQEPLEALLLGRKHFNCITCNSMKINSEKIVFW</sequence>
<dbReference type="Pfam" id="PF00134">
    <property type="entry name" value="Cyclin_N"/>
    <property type="match status" value="1"/>
</dbReference>
<feature type="domain" description="Cyclin-like" evidence="4">
    <location>
        <begin position="165"/>
        <end position="256"/>
    </location>
</feature>
<reference evidence="6 7" key="1">
    <citation type="journal article" date="2021" name="BMC Biol.">
        <title>Horizontally acquired antibacterial genes associated with adaptive radiation of ladybird beetles.</title>
        <authorList>
            <person name="Li H.S."/>
            <person name="Tang X.F."/>
            <person name="Huang Y.H."/>
            <person name="Xu Z.Y."/>
            <person name="Chen M.L."/>
            <person name="Du X.Y."/>
            <person name="Qiu B.Y."/>
            <person name="Chen P.T."/>
            <person name="Zhang W."/>
            <person name="Slipinski A."/>
            <person name="Escalona H.E."/>
            <person name="Waterhouse R.M."/>
            <person name="Zwick A."/>
            <person name="Pang H."/>
        </authorList>
    </citation>
    <scope>NUCLEOTIDE SEQUENCE [LARGE SCALE GENOMIC DNA]</scope>
    <source>
        <strain evidence="6">SYSU2018</strain>
    </source>
</reference>
<name>A0ABD2NDF2_9CUCU</name>
<dbReference type="CDD" id="cd20529">
    <property type="entry name" value="CYCLIN_CCNJ-like_rpt2"/>
    <property type="match status" value="1"/>
</dbReference>
<keyword evidence="3" id="KW-0175">Coiled coil</keyword>
<comment type="caution">
    <text evidence="6">The sequence shown here is derived from an EMBL/GenBank/DDBJ whole genome shotgun (WGS) entry which is preliminary data.</text>
</comment>
<proteinExistence type="inferred from homology"/>